<reference evidence="2 3" key="1">
    <citation type="submission" date="2024-03" db="EMBL/GenBank/DDBJ databases">
        <title>High-quality draft genome sequencing of Tistrella sp. BH-R2-4.</title>
        <authorList>
            <person name="Dong C."/>
        </authorList>
    </citation>
    <scope>NUCLEOTIDE SEQUENCE [LARGE SCALE GENOMIC DNA]</scope>
    <source>
        <strain evidence="2 3">BH-R2-4</strain>
    </source>
</reference>
<comment type="caution">
    <text evidence="2">The sequence shown here is derived from an EMBL/GenBank/DDBJ whole genome shotgun (WGS) entry which is preliminary data.</text>
</comment>
<gene>
    <name evidence="2" type="ORF">WG926_23310</name>
</gene>
<dbReference type="RefSeq" id="WP_345938404.1">
    <property type="nucleotide sequence ID" value="NZ_JBBKTW010000010.1"/>
</dbReference>
<evidence type="ECO:0000313" key="3">
    <source>
        <dbReference type="Proteomes" id="UP001413721"/>
    </source>
</evidence>
<dbReference type="SUPFAM" id="SSF141571">
    <property type="entry name" value="Pentapeptide repeat-like"/>
    <property type="match status" value="1"/>
</dbReference>
<evidence type="ECO:0000313" key="2">
    <source>
        <dbReference type="EMBL" id="MEN2991261.1"/>
    </source>
</evidence>
<dbReference type="InterPro" id="IPR001646">
    <property type="entry name" value="5peptide_repeat"/>
</dbReference>
<dbReference type="Proteomes" id="UP001413721">
    <property type="component" value="Unassembled WGS sequence"/>
</dbReference>
<evidence type="ECO:0000256" key="1">
    <source>
        <dbReference type="SAM" id="SignalP"/>
    </source>
</evidence>
<dbReference type="PANTHER" id="PTHR47200">
    <property type="entry name" value="THYLAKOID LUMENAL 15 KDA PROTEIN 1, CHLOROPLASTIC"/>
    <property type="match status" value="1"/>
</dbReference>
<accession>A0ABU9YR29</accession>
<dbReference type="InterPro" id="IPR044213">
    <property type="entry name" value="At2g44920-like"/>
</dbReference>
<keyword evidence="1" id="KW-0732">Signal</keyword>
<feature type="signal peptide" evidence="1">
    <location>
        <begin position="1"/>
        <end position="38"/>
    </location>
</feature>
<keyword evidence="3" id="KW-1185">Reference proteome</keyword>
<feature type="chain" id="PRO_5047536132" evidence="1">
    <location>
        <begin position="39"/>
        <end position="181"/>
    </location>
</feature>
<dbReference type="PANTHER" id="PTHR47200:SF2">
    <property type="entry name" value="THYLAKOID LUMENAL 15 KDA PROTEIN 1, CHLOROPLASTIC"/>
    <property type="match status" value="1"/>
</dbReference>
<dbReference type="EMBL" id="JBBKTW010000010">
    <property type="protein sequence ID" value="MEN2991261.1"/>
    <property type="molecule type" value="Genomic_DNA"/>
</dbReference>
<name>A0ABU9YR29_9PROT</name>
<organism evidence="2 3">
    <name type="scientific">Tistrella arctica</name>
    <dbReference type="NCBI Taxonomy" id="3133430"/>
    <lineage>
        <taxon>Bacteria</taxon>
        <taxon>Pseudomonadati</taxon>
        <taxon>Pseudomonadota</taxon>
        <taxon>Alphaproteobacteria</taxon>
        <taxon>Geminicoccales</taxon>
        <taxon>Geminicoccaceae</taxon>
        <taxon>Tistrella</taxon>
    </lineage>
</organism>
<proteinExistence type="predicted"/>
<sequence length="181" mass="19451">MTYQTRPTASGRARHWGAVLAVAAALILPAMAPAPARAGCSDPGRPNVDWTDCYFDGRPMQNMNLQGGRLRKASFTRADVTGTDFSGADLRETKFVSAIAEEAVFAGANMITTDFTRARARGADFSGADLRRTRFYRADLREANFTGANLGGTDLYNADLTGAIWVDGETRCAEGSVGQCR</sequence>
<dbReference type="Gene3D" id="2.160.20.80">
    <property type="entry name" value="E3 ubiquitin-protein ligase SopA"/>
    <property type="match status" value="1"/>
</dbReference>
<dbReference type="Pfam" id="PF00805">
    <property type="entry name" value="Pentapeptide"/>
    <property type="match status" value="2"/>
</dbReference>
<protein>
    <submittedName>
        <fullName evidence="2">Pentapeptide repeat-containing protein</fullName>
    </submittedName>
</protein>